<dbReference type="Gene3D" id="1.10.260.40">
    <property type="entry name" value="lambda repressor-like DNA-binding domains"/>
    <property type="match status" value="1"/>
</dbReference>
<dbReference type="EMBL" id="CP014136">
    <property type="protein sequence ID" value="ATA18608.1"/>
    <property type="molecule type" value="Genomic_DNA"/>
</dbReference>
<dbReference type="InterPro" id="IPR010982">
    <property type="entry name" value="Lambda_DNA-bd_dom_sf"/>
</dbReference>
<dbReference type="SUPFAM" id="SSF53822">
    <property type="entry name" value="Periplasmic binding protein-like I"/>
    <property type="match status" value="1"/>
</dbReference>
<gene>
    <name evidence="5" type="ORF">AWC35_04190</name>
</gene>
<dbReference type="InterPro" id="IPR028082">
    <property type="entry name" value="Peripla_BP_I"/>
</dbReference>
<dbReference type="GO" id="GO:0000976">
    <property type="term" value="F:transcription cis-regulatory region binding"/>
    <property type="evidence" value="ECO:0007669"/>
    <property type="project" value="TreeGrafter"/>
</dbReference>
<keyword evidence="1" id="KW-0805">Transcription regulation</keyword>
<dbReference type="PANTHER" id="PTHR30146">
    <property type="entry name" value="LACI-RELATED TRANSCRIPTIONAL REPRESSOR"/>
    <property type="match status" value="1"/>
</dbReference>
<dbReference type="CDD" id="cd01392">
    <property type="entry name" value="HTH_LacI"/>
    <property type="match status" value="1"/>
</dbReference>
<dbReference type="SMART" id="SM00354">
    <property type="entry name" value="HTH_LACI"/>
    <property type="match status" value="1"/>
</dbReference>
<accession>A0A250AXB4</accession>
<dbReference type="Gene3D" id="3.40.50.2300">
    <property type="match status" value="2"/>
</dbReference>
<evidence type="ECO:0000313" key="6">
    <source>
        <dbReference type="Proteomes" id="UP000217182"/>
    </source>
</evidence>
<protein>
    <recommendedName>
        <fullName evidence="4">HTH lacI-type domain-containing protein</fullName>
    </recommendedName>
</protein>
<keyword evidence="3" id="KW-0804">Transcription</keyword>
<proteinExistence type="predicted"/>
<dbReference type="Pfam" id="PF13377">
    <property type="entry name" value="Peripla_BP_3"/>
    <property type="match status" value="1"/>
</dbReference>
<evidence type="ECO:0000256" key="1">
    <source>
        <dbReference type="ARBA" id="ARBA00023015"/>
    </source>
</evidence>
<dbReference type="InterPro" id="IPR000843">
    <property type="entry name" value="HTH_LacI"/>
</dbReference>
<dbReference type="PANTHER" id="PTHR30146:SF154">
    <property type="entry name" value="TRANSCRIPTION REGULATOR, MEMBER OF GALR FAMILY"/>
    <property type="match status" value="1"/>
</dbReference>
<keyword evidence="6" id="KW-1185">Reference proteome</keyword>
<reference evidence="5 6" key="1">
    <citation type="submission" date="2016-01" db="EMBL/GenBank/DDBJ databases">
        <authorList>
            <person name="Oliw E.H."/>
        </authorList>
    </citation>
    <scope>NUCLEOTIDE SEQUENCE [LARGE SCALE GENOMIC DNA]</scope>
    <source>
        <strain evidence="5 6">FRB97</strain>
    </source>
</reference>
<organism evidence="5 6">
    <name type="scientific">Gibbsiella quercinecans</name>
    <dbReference type="NCBI Taxonomy" id="929813"/>
    <lineage>
        <taxon>Bacteria</taxon>
        <taxon>Pseudomonadati</taxon>
        <taxon>Pseudomonadota</taxon>
        <taxon>Gammaproteobacteria</taxon>
        <taxon>Enterobacterales</taxon>
        <taxon>Yersiniaceae</taxon>
        <taxon>Gibbsiella</taxon>
    </lineage>
</organism>
<keyword evidence="2" id="KW-0238">DNA-binding</keyword>
<dbReference type="GO" id="GO:0003700">
    <property type="term" value="F:DNA-binding transcription factor activity"/>
    <property type="evidence" value="ECO:0007669"/>
    <property type="project" value="TreeGrafter"/>
</dbReference>
<dbReference type="InterPro" id="IPR046335">
    <property type="entry name" value="LacI/GalR-like_sensor"/>
</dbReference>
<dbReference type="PROSITE" id="PS50932">
    <property type="entry name" value="HTH_LACI_2"/>
    <property type="match status" value="1"/>
</dbReference>
<evidence type="ECO:0000259" key="4">
    <source>
        <dbReference type="PROSITE" id="PS50932"/>
    </source>
</evidence>
<dbReference type="KEGG" id="gqu:AWC35_04190"/>
<sequence length="305" mass="33803">MSNETRLRIEKTIAQMGYQPNNVARSLRSTQSKTIAVIMADIFNPYSMDVLKGIEEICSSCGYTIFICDARDSGERERILIEEMTAKCVDGFIINTTGENNDYIMGLSLEYPVVLVGRKIQNTRINSVSVDNLRGITLAMEHLCSKGCTAITFLSPTPGNISPRLERIKAFTTLAKQAEFATIDCRLELLTQIDDAAVAHIIHQLGTQRTARPALITSNGKLSLHTVKAFKALNRRVPEDILMVGFDDTDWAQILRNPLTVIAQPTYEIGQAAANKLIPMLTKEKGLKETTDTVLPPTLIEREST</sequence>
<name>A0A250AXB4_9GAMM</name>
<evidence type="ECO:0000256" key="3">
    <source>
        <dbReference type="ARBA" id="ARBA00023163"/>
    </source>
</evidence>
<evidence type="ECO:0000313" key="5">
    <source>
        <dbReference type="EMBL" id="ATA18608.1"/>
    </source>
</evidence>
<dbReference type="Proteomes" id="UP000217182">
    <property type="component" value="Chromosome"/>
</dbReference>
<feature type="domain" description="HTH lacI-type" evidence="4">
    <location>
        <begin position="1"/>
        <end position="29"/>
    </location>
</feature>
<dbReference type="AlphaFoldDB" id="A0A250AXB4"/>
<evidence type="ECO:0000256" key="2">
    <source>
        <dbReference type="ARBA" id="ARBA00023125"/>
    </source>
</evidence>